<proteinExistence type="predicted"/>
<protein>
    <recommendedName>
        <fullName evidence="2">PiggyBac transposable element-derived protein domain-containing protein</fullName>
    </recommendedName>
</protein>
<feature type="domain" description="PiggyBac transposable element-derived protein" evidence="2">
    <location>
        <begin position="167"/>
        <end position="323"/>
    </location>
</feature>
<sequence>MSDISEDSEVSDIESETDSDVDLAQEITESESSEDENVPNQRPWFRIYPPEIDELQQNFAENVGLQDAPPRNSRPISYFFLFMTMDFLRQIVTETNRYAADYIASKDRIQRFSRLHDWFKVGVLTLRDLKAFLAVILNMGIIKKPVITEYWNTKKALTYDPTPAGMLQGSYVVNSLLDSCNFFNKYYHVVTDSFFTSLDLAKELLRKGTFLTGTLRKNRVMPSSIKNPTIDENEAKFLRQGQLLLCAYKEARRRKPVRLLSTACRAELNYNGKPKMIEYYNTKMGGIDLADQLVSAYVDDRKTMKVWKKIVFNLLQRMVTNAYIHYKQNSDAPRLSRLSFLQSIIEDLAQEHLLSRQQRLPNRELNNARIRLRKIPDGKEKDCSGCSDRNGWNGRNRTRTVCVRCGNGLHKKCKHNHVCVEE</sequence>
<keyword evidence="4" id="KW-1185">Reference proteome</keyword>
<dbReference type="PANTHER" id="PTHR46599:SF3">
    <property type="entry name" value="PIGGYBAC TRANSPOSABLE ELEMENT-DERIVED PROTEIN 4"/>
    <property type="match status" value="1"/>
</dbReference>
<feature type="compositionally biased region" description="Acidic residues" evidence="1">
    <location>
        <begin position="1"/>
        <end position="37"/>
    </location>
</feature>
<dbReference type="EMBL" id="CACVKT020003579">
    <property type="protein sequence ID" value="CAC5384500.1"/>
    <property type="molecule type" value="Genomic_DNA"/>
</dbReference>
<feature type="region of interest" description="Disordered" evidence="1">
    <location>
        <begin position="1"/>
        <end position="42"/>
    </location>
</feature>
<evidence type="ECO:0000313" key="4">
    <source>
        <dbReference type="Proteomes" id="UP000507470"/>
    </source>
</evidence>
<reference evidence="3 4" key="1">
    <citation type="submission" date="2020-06" db="EMBL/GenBank/DDBJ databases">
        <authorList>
            <person name="Li R."/>
            <person name="Bekaert M."/>
        </authorList>
    </citation>
    <scope>NUCLEOTIDE SEQUENCE [LARGE SCALE GENOMIC DNA]</scope>
    <source>
        <strain evidence="4">wild</strain>
    </source>
</reference>
<dbReference type="Pfam" id="PF13843">
    <property type="entry name" value="DDE_Tnp_1_7"/>
    <property type="match status" value="2"/>
</dbReference>
<accession>A0A6J8BN48</accession>
<gene>
    <name evidence="3" type="ORF">MCOR_20132</name>
</gene>
<evidence type="ECO:0000259" key="2">
    <source>
        <dbReference type="Pfam" id="PF13843"/>
    </source>
</evidence>
<evidence type="ECO:0000256" key="1">
    <source>
        <dbReference type="SAM" id="MobiDB-lite"/>
    </source>
</evidence>
<name>A0A6J8BN48_MYTCO</name>
<feature type="domain" description="PiggyBac transposable element-derived protein" evidence="2">
    <location>
        <begin position="75"/>
        <end position="158"/>
    </location>
</feature>
<evidence type="ECO:0000313" key="3">
    <source>
        <dbReference type="EMBL" id="CAC5384500.1"/>
    </source>
</evidence>
<organism evidence="3 4">
    <name type="scientific">Mytilus coruscus</name>
    <name type="common">Sea mussel</name>
    <dbReference type="NCBI Taxonomy" id="42192"/>
    <lineage>
        <taxon>Eukaryota</taxon>
        <taxon>Metazoa</taxon>
        <taxon>Spiralia</taxon>
        <taxon>Lophotrochozoa</taxon>
        <taxon>Mollusca</taxon>
        <taxon>Bivalvia</taxon>
        <taxon>Autobranchia</taxon>
        <taxon>Pteriomorphia</taxon>
        <taxon>Mytilida</taxon>
        <taxon>Mytiloidea</taxon>
        <taxon>Mytilidae</taxon>
        <taxon>Mytilinae</taxon>
        <taxon>Mytilus</taxon>
    </lineage>
</organism>
<dbReference type="InterPro" id="IPR029526">
    <property type="entry name" value="PGBD"/>
</dbReference>
<dbReference type="OrthoDB" id="6073352at2759"/>
<dbReference type="PANTHER" id="PTHR46599">
    <property type="entry name" value="PIGGYBAC TRANSPOSABLE ELEMENT-DERIVED PROTEIN 4"/>
    <property type="match status" value="1"/>
</dbReference>
<dbReference type="AlphaFoldDB" id="A0A6J8BN48"/>
<dbReference type="Proteomes" id="UP000507470">
    <property type="component" value="Unassembled WGS sequence"/>
</dbReference>